<comment type="caution">
    <text evidence="2">The sequence shown here is derived from an EMBL/GenBank/DDBJ whole genome shotgun (WGS) entry which is preliminary data.</text>
</comment>
<dbReference type="AlphaFoldDB" id="A0A0D6P639"/>
<accession>A0A0D6P639</accession>
<name>A0A0D6P639_9PROT</name>
<feature type="domain" description="Glycine-rich" evidence="1">
    <location>
        <begin position="232"/>
        <end position="417"/>
    </location>
</feature>
<evidence type="ECO:0000259" key="1">
    <source>
        <dbReference type="Pfam" id="PF21722"/>
    </source>
</evidence>
<sequence length="417" mass="40304">MDRNIVYAGSIPLDTDVLSLNRNAMVALGFLAQACLGEGPYVDGLACTPTSPPSLGVVVGPGSITQLSVVDTAAYGSLPADAADPLVKMGVNLTSTSFALAAPSTAGQAIAYLLQATLIETDVNPIVLPYYNAANPSQPYTGPNNAGTSQNTQRVQRVQLQLKAGAPATVGAQTLPPVDNGWVGLYAITMTYGQLAVGTADIAVLPQAPFVAYKLPQLRPGFGSGVQTFAQSGAFVVPAGVTQVEVELWGGGSGSFASTSTAPSGGGSGGGYARRRIAGLTPGLSVPVTVGSGGSAGGIGGPLPGAGGTSSFGTYVSATGGSLNAQATLGSPQNGATPSGVGVNGDFNAGGSNGQAGISNVGGIGGAAPLGGTQNSGTTANSGVFPGGGASGAGTGPAGNTAYAGGAGAAGFVIVRW</sequence>
<dbReference type="OrthoDB" id="7284492at2"/>
<dbReference type="EMBL" id="BANB01000086">
    <property type="protein sequence ID" value="GAN76349.1"/>
    <property type="molecule type" value="Genomic_DNA"/>
</dbReference>
<dbReference type="Proteomes" id="UP000032680">
    <property type="component" value="Unassembled WGS sequence"/>
</dbReference>
<organism evidence="2 3">
    <name type="scientific">Acidisphaera rubrifaciens HS-AP3</name>
    <dbReference type="NCBI Taxonomy" id="1231350"/>
    <lineage>
        <taxon>Bacteria</taxon>
        <taxon>Pseudomonadati</taxon>
        <taxon>Pseudomonadota</taxon>
        <taxon>Alphaproteobacteria</taxon>
        <taxon>Acetobacterales</taxon>
        <taxon>Acetobacteraceae</taxon>
        <taxon>Acidisphaera</taxon>
    </lineage>
</organism>
<dbReference type="Pfam" id="PF21722">
    <property type="entry name" value="Gly_rich_2"/>
    <property type="match status" value="1"/>
</dbReference>
<proteinExistence type="predicted"/>
<reference evidence="2 3" key="1">
    <citation type="submission" date="2012-11" db="EMBL/GenBank/DDBJ databases">
        <title>Whole genome sequence of Acidisphaera rubrifaciens HS-AP3.</title>
        <authorList>
            <person name="Azuma Y."/>
            <person name="Higashiura N."/>
            <person name="Hirakawa H."/>
            <person name="Matsushita K."/>
        </authorList>
    </citation>
    <scope>NUCLEOTIDE SEQUENCE [LARGE SCALE GENOMIC DNA]</scope>
    <source>
        <strain evidence="2 3">HS-AP3</strain>
    </source>
</reference>
<evidence type="ECO:0000313" key="2">
    <source>
        <dbReference type="EMBL" id="GAN76349.1"/>
    </source>
</evidence>
<dbReference type="RefSeq" id="WP_048860153.1">
    <property type="nucleotide sequence ID" value="NZ_BANB01000086.1"/>
</dbReference>
<protein>
    <recommendedName>
        <fullName evidence="1">Glycine-rich domain-containing protein</fullName>
    </recommendedName>
</protein>
<keyword evidence="3" id="KW-1185">Reference proteome</keyword>
<dbReference type="InterPro" id="IPR049304">
    <property type="entry name" value="Gly_rich_dom"/>
</dbReference>
<dbReference type="PROSITE" id="PS51257">
    <property type="entry name" value="PROKAR_LIPOPROTEIN"/>
    <property type="match status" value="1"/>
</dbReference>
<evidence type="ECO:0000313" key="3">
    <source>
        <dbReference type="Proteomes" id="UP000032680"/>
    </source>
</evidence>
<gene>
    <name evidence="2" type="ORF">Asru_0086_25</name>
</gene>